<dbReference type="OrthoDB" id="543067at2759"/>
<dbReference type="AlphaFoldDB" id="A0A836C005"/>
<feature type="region of interest" description="Disordered" evidence="2">
    <location>
        <begin position="242"/>
        <end position="266"/>
    </location>
</feature>
<evidence type="ECO:0000256" key="1">
    <source>
        <dbReference type="SAM" id="Coils"/>
    </source>
</evidence>
<comment type="caution">
    <text evidence="3">The sequence shown here is derived from an EMBL/GenBank/DDBJ whole genome shotgun (WGS) entry which is preliminary data.</text>
</comment>
<feature type="compositionally biased region" description="Low complexity" evidence="2">
    <location>
        <begin position="535"/>
        <end position="550"/>
    </location>
</feature>
<sequence>MTRELGFEVLLRNKTIRAFLGNYNERDWPEVCKLLILFGITNLCRVDSRPALPLDELRELVNAWAATNAVEGALPELKGQLEDLKKELDDVSLDIWRGQDAKGGPKQPQRTPPPAQPAAAKQPETRLAVERRAQQQFRENEREEVAKLTVALRQAEKWLPYRGDGLAVDPQAMPRRVAMLAAATVAAERAVGPSARAPHVWRDGDPARTYSPPGKKRGPVLPGDGFQGAEYPSWWGDGVAWGDEAGAGSPGPRSRSAPRPARPPPRLAYSVQLEPAQPPIWRNDLVTARYLDIPSSGYGRPADAPAVPSQYQPPQNGQPPPYDPYAYIPGQPPNGGAPQLYVVHPSGAMVPYGPPPRAIQQQHPGAPSGGASGSERWSTPSTDKGQGQGQGKGGKTEWKLIKTAKPSATSRIREQVDADRAAAKARAAERLRAAQAAAAGGQQRRGQDRPGSAVSGASSASQAHSHRSTPAPSDIADSLAANPYTAWFLNPADNPLPAPPPPPQAPQPAAAAPAQAPVAVGSEAESAPDQPPPQRRSSASGSAATSAARRLAVEGSPGAPAAMPPPAAGAWLTGPGPGQQPPPLWPYAYGMPGMGPYAMYGPPPGGGAGQEPEQRAAWGEVPNPAGPQAAGWLQGPPWEGPWQPYARGGGSGGAVPPLPPQAAWAGGWAAAGYPEGPPGGPAAGPGQGWAVQQLGAGPAGGGRVPPQRPRLSPRAEALMSVRPEVVKWSRTWVGDYGHMDEPQFPPTKRGGGGEDPAAARHGLNAEEAHKQRVLRDRRSAEGAAVDAIAEAVSAAEATAAAAPSTSAATSAAAAAVGTGVEAALAEAFAAAGAAREARAQALADAGLAGGVGATVGVGRGGGGSGGPVAAMARDAEAEAKVLAAAAREEREWGRVLGQVARLTNPSEPELGGTWAGRPGSGSGSGTRAGPAGDSPESGAGSGGGRWDLGDIVGRPSSLTYE</sequence>
<feature type="region of interest" description="Disordered" evidence="2">
    <location>
        <begin position="196"/>
        <end position="225"/>
    </location>
</feature>
<feature type="compositionally biased region" description="Basic and acidic residues" evidence="2">
    <location>
        <begin position="411"/>
        <end position="432"/>
    </location>
</feature>
<feature type="region of interest" description="Disordered" evidence="2">
    <location>
        <begin position="297"/>
        <end position="584"/>
    </location>
</feature>
<evidence type="ECO:0000313" key="4">
    <source>
        <dbReference type="Proteomes" id="UP000612055"/>
    </source>
</evidence>
<feature type="region of interest" description="Disordered" evidence="2">
    <location>
        <begin position="903"/>
        <end position="961"/>
    </location>
</feature>
<dbReference type="EMBL" id="JAEHOE010000025">
    <property type="protein sequence ID" value="KAG2495296.1"/>
    <property type="molecule type" value="Genomic_DNA"/>
</dbReference>
<feature type="region of interest" description="Disordered" evidence="2">
    <location>
        <begin position="97"/>
        <end position="126"/>
    </location>
</feature>
<keyword evidence="4" id="KW-1185">Reference proteome</keyword>
<evidence type="ECO:0000313" key="3">
    <source>
        <dbReference type="EMBL" id="KAG2495296.1"/>
    </source>
</evidence>
<name>A0A836C005_9CHLO</name>
<organism evidence="3 4">
    <name type="scientific">Edaphochlamys debaryana</name>
    <dbReference type="NCBI Taxonomy" id="47281"/>
    <lineage>
        <taxon>Eukaryota</taxon>
        <taxon>Viridiplantae</taxon>
        <taxon>Chlorophyta</taxon>
        <taxon>core chlorophytes</taxon>
        <taxon>Chlorophyceae</taxon>
        <taxon>CS clade</taxon>
        <taxon>Chlamydomonadales</taxon>
        <taxon>Chlamydomonadales incertae sedis</taxon>
        <taxon>Edaphochlamys</taxon>
    </lineage>
</organism>
<evidence type="ECO:0000256" key="2">
    <source>
        <dbReference type="SAM" id="MobiDB-lite"/>
    </source>
</evidence>
<reference evidence="3" key="1">
    <citation type="journal article" date="2020" name="bioRxiv">
        <title>Comparative genomics of Chlamydomonas.</title>
        <authorList>
            <person name="Craig R.J."/>
            <person name="Hasan A.R."/>
            <person name="Ness R.W."/>
            <person name="Keightley P.D."/>
        </authorList>
    </citation>
    <scope>NUCLEOTIDE SEQUENCE</scope>
    <source>
        <strain evidence="3">CCAP 11/70</strain>
    </source>
</reference>
<dbReference type="Proteomes" id="UP000612055">
    <property type="component" value="Unassembled WGS sequence"/>
</dbReference>
<protein>
    <submittedName>
        <fullName evidence="3">Uncharacterized protein</fullName>
    </submittedName>
</protein>
<accession>A0A836C005</accession>
<feature type="coiled-coil region" evidence="1">
    <location>
        <begin position="67"/>
        <end position="94"/>
    </location>
</feature>
<feature type="compositionally biased region" description="Low complexity" evidence="2">
    <location>
        <begin position="246"/>
        <end position="259"/>
    </location>
</feature>
<feature type="compositionally biased region" description="Pro residues" evidence="2">
    <location>
        <begin position="494"/>
        <end position="506"/>
    </location>
</feature>
<feature type="compositionally biased region" description="Low complexity" evidence="2">
    <location>
        <begin position="507"/>
        <end position="517"/>
    </location>
</feature>
<proteinExistence type="predicted"/>
<gene>
    <name evidence="3" type="ORF">HYH03_006568</name>
</gene>
<feature type="compositionally biased region" description="Low complexity" evidence="2">
    <location>
        <begin position="433"/>
        <end position="463"/>
    </location>
</feature>
<keyword evidence="1" id="KW-0175">Coiled coil</keyword>
<feature type="region of interest" description="Disordered" evidence="2">
    <location>
        <begin position="669"/>
        <end position="710"/>
    </location>
</feature>